<evidence type="ECO:0000256" key="1">
    <source>
        <dbReference type="ARBA" id="ARBA00023125"/>
    </source>
</evidence>
<evidence type="ECO:0000259" key="2">
    <source>
        <dbReference type="PROSITE" id="PS50943"/>
    </source>
</evidence>
<reference evidence="3" key="2">
    <citation type="submission" date="2021-04" db="EMBL/GenBank/DDBJ databases">
        <authorList>
            <person name="Gilroy R."/>
        </authorList>
    </citation>
    <scope>NUCLEOTIDE SEQUENCE</scope>
    <source>
        <strain evidence="3">1719</strain>
    </source>
</reference>
<name>A0A9D2AYR4_9SPHI</name>
<gene>
    <name evidence="3" type="ORF">H9853_03680</name>
</gene>
<dbReference type="Gene3D" id="1.10.260.40">
    <property type="entry name" value="lambda repressor-like DNA-binding domains"/>
    <property type="match status" value="1"/>
</dbReference>
<dbReference type="CDD" id="cd06462">
    <property type="entry name" value="Peptidase_S24_S26"/>
    <property type="match status" value="1"/>
</dbReference>
<dbReference type="PANTHER" id="PTHR46558">
    <property type="entry name" value="TRACRIPTIONAL REGULATORY PROTEIN-RELATED-RELATED"/>
    <property type="match status" value="1"/>
</dbReference>
<accession>A0A9D2AYR4</accession>
<dbReference type="GO" id="GO:0003677">
    <property type="term" value="F:DNA binding"/>
    <property type="evidence" value="ECO:0007669"/>
    <property type="project" value="UniProtKB-KW"/>
</dbReference>
<dbReference type="Proteomes" id="UP000824156">
    <property type="component" value="Unassembled WGS sequence"/>
</dbReference>
<dbReference type="SUPFAM" id="SSF51306">
    <property type="entry name" value="LexA/Signal peptidase"/>
    <property type="match status" value="1"/>
</dbReference>
<organism evidence="3 4">
    <name type="scientific">Candidatus Sphingobacterium stercoripullorum</name>
    <dbReference type="NCBI Taxonomy" id="2838759"/>
    <lineage>
        <taxon>Bacteria</taxon>
        <taxon>Pseudomonadati</taxon>
        <taxon>Bacteroidota</taxon>
        <taxon>Sphingobacteriia</taxon>
        <taxon>Sphingobacteriales</taxon>
        <taxon>Sphingobacteriaceae</taxon>
        <taxon>Sphingobacterium</taxon>
    </lineage>
</organism>
<dbReference type="CDD" id="cd00093">
    <property type="entry name" value="HTH_XRE"/>
    <property type="match status" value="1"/>
</dbReference>
<protein>
    <submittedName>
        <fullName evidence="3">XRE family transcriptional regulator</fullName>
    </submittedName>
</protein>
<dbReference type="SUPFAM" id="SSF47413">
    <property type="entry name" value="lambda repressor-like DNA-binding domains"/>
    <property type="match status" value="1"/>
</dbReference>
<keyword evidence="1" id="KW-0238">DNA-binding</keyword>
<dbReference type="Pfam" id="PF01381">
    <property type="entry name" value="HTH_3"/>
    <property type="match status" value="1"/>
</dbReference>
<dbReference type="InterPro" id="IPR010982">
    <property type="entry name" value="Lambda_DNA-bd_dom_sf"/>
</dbReference>
<dbReference type="Gene3D" id="2.10.109.10">
    <property type="entry name" value="Umud Fragment, subunit A"/>
    <property type="match status" value="1"/>
</dbReference>
<dbReference type="InterPro" id="IPR015927">
    <property type="entry name" value="Peptidase_S24_S26A/B/C"/>
</dbReference>
<dbReference type="SMART" id="SM00530">
    <property type="entry name" value="HTH_XRE"/>
    <property type="match status" value="1"/>
</dbReference>
<reference evidence="3" key="1">
    <citation type="journal article" date="2021" name="PeerJ">
        <title>Extensive microbial diversity within the chicken gut microbiome revealed by metagenomics and culture.</title>
        <authorList>
            <person name="Gilroy R."/>
            <person name="Ravi A."/>
            <person name="Getino M."/>
            <person name="Pursley I."/>
            <person name="Horton D.L."/>
            <person name="Alikhan N.F."/>
            <person name="Baker D."/>
            <person name="Gharbi K."/>
            <person name="Hall N."/>
            <person name="Watson M."/>
            <person name="Adriaenssens E.M."/>
            <person name="Foster-Nyarko E."/>
            <person name="Jarju S."/>
            <person name="Secka A."/>
            <person name="Antonio M."/>
            <person name="Oren A."/>
            <person name="Chaudhuri R.R."/>
            <person name="La Ragione R."/>
            <person name="Hildebrand F."/>
            <person name="Pallen M.J."/>
        </authorList>
    </citation>
    <scope>NUCLEOTIDE SEQUENCE</scope>
    <source>
        <strain evidence="3">1719</strain>
    </source>
</reference>
<dbReference type="PANTHER" id="PTHR46558:SF11">
    <property type="entry name" value="HTH-TYPE TRANSCRIPTIONAL REGULATOR XRE"/>
    <property type="match status" value="1"/>
</dbReference>
<evidence type="ECO:0000313" key="3">
    <source>
        <dbReference type="EMBL" id="HIX54101.1"/>
    </source>
</evidence>
<feature type="domain" description="HTH cro/C1-type" evidence="2">
    <location>
        <begin position="8"/>
        <end position="63"/>
    </location>
</feature>
<comment type="caution">
    <text evidence="3">The sequence shown here is derived from an EMBL/GenBank/DDBJ whole genome shotgun (WGS) entry which is preliminary data.</text>
</comment>
<proteinExistence type="predicted"/>
<dbReference type="AlphaFoldDB" id="A0A9D2AYR4"/>
<dbReference type="InterPro" id="IPR036286">
    <property type="entry name" value="LexA/Signal_pep-like_sf"/>
</dbReference>
<sequence>MSNLGENIKKLRLSRGMTQQQLADVVNVKSYTTVTKWESGDNSPRGGELVSLSNLFNVSVDELLGLERITLPSNEYNYFPIGVSAGLPENIESVNAEKINIPDSIMGKWAGQSDIMIMRVNGQSMNKTIPDQSLMAVKPIELSNLKNDDIVVYSDNHDYSVKRYYDDVENERIIFRPHSTDRIFIDDIYYYDNLDSIKIHGKVVLYIVELD</sequence>
<evidence type="ECO:0000313" key="4">
    <source>
        <dbReference type="Proteomes" id="UP000824156"/>
    </source>
</evidence>
<dbReference type="EMBL" id="DXEZ01000105">
    <property type="protein sequence ID" value="HIX54101.1"/>
    <property type="molecule type" value="Genomic_DNA"/>
</dbReference>
<dbReference type="PROSITE" id="PS50943">
    <property type="entry name" value="HTH_CROC1"/>
    <property type="match status" value="1"/>
</dbReference>
<dbReference type="InterPro" id="IPR001387">
    <property type="entry name" value="Cro/C1-type_HTH"/>
</dbReference>
<dbReference type="Pfam" id="PF00717">
    <property type="entry name" value="Peptidase_S24"/>
    <property type="match status" value="1"/>
</dbReference>